<dbReference type="RefSeq" id="WP_162444960.1">
    <property type="nucleotide sequence ID" value="NZ_CP048222.1"/>
</dbReference>
<protein>
    <submittedName>
        <fullName evidence="1">Uncharacterized protein</fullName>
    </submittedName>
</protein>
<name>A0A6C0GLR3_9BACT</name>
<dbReference type="KEGG" id="rhoz:GXP67_21085"/>
<reference evidence="1 2" key="1">
    <citation type="submission" date="2020-01" db="EMBL/GenBank/DDBJ databases">
        <authorList>
            <person name="Kim M.K."/>
        </authorList>
    </citation>
    <scope>NUCLEOTIDE SEQUENCE [LARGE SCALE GENOMIC DNA]</scope>
    <source>
        <strain evidence="1 2">172606-1</strain>
    </source>
</reference>
<keyword evidence="2" id="KW-1185">Reference proteome</keyword>
<gene>
    <name evidence="1" type="ORF">GXP67_21085</name>
</gene>
<proteinExistence type="predicted"/>
<dbReference type="Proteomes" id="UP000480178">
    <property type="component" value="Chromosome"/>
</dbReference>
<sequence>MKKYLKLLNTWKKRCEVDNEQLSVLIDHKMTSGQIELALNGEKSLFTRDNIELIESALMKVSKTRMEELSDDLRMKLEKPK</sequence>
<organism evidence="1 2">
    <name type="scientific">Rhodocytophaga rosea</name>
    <dbReference type="NCBI Taxonomy" id="2704465"/>
    <lineage>
        <taxon>Bacteria</taxon>
        <taxon>Pseudomonadati</taxon>
        <taxon>Bacteroidota</taxon>
        <taxon>Cytophagia</taxon>
        <taxon>Cytophagales</taxon>
        <taxon>Rhodocytophagaceae</taxon>
        <taxon>Rhodocytophaga</taxon>
    </lineage>
</organism>
<dbReference type="EMBL" id="CP048222">
    <property type="protein sequence ID" value="QHT68965.1"/>
    <property type="molecule type" value="Genomic_DNA"/>
</dbReference>
<evidence type="ECO:0000313" key="1">
    <source>
        <dbReference type="EMBL" id="QHT68965.1"/>
    </source>
</evidence>
<accession>A0A6C0GLR3</accession>
<dbReference type="AlphaFoldDB" id="A0A6C0GLR3"/>
<evidence type="ECO:0000313" key="2">
    <source>
        <dbReference type="Proteomes" id="UP000480178"/>
    </source>
</evidence>